<organism evidence="2 3">
    <name type="scientific">Mucilaginibacter ginsenosidivorax</name>
    <dbReference type="NCBI Taxonomy" id="862126"/>
    <lineage>
        <taxon>Bacteria</taxon>
        <taxon>Pseudomonadati</taxon>
        <taxon>Bacteroidota</taxon>
        <taxon>Sphingobacteriia</taxon>
        <taxon>Sphingobacteriales</taxon>
        <taxon>Sphingobacteriaceae</taxon>
        <taxon>Mucilaginibacter</taxon>
    </lineage>
</organism>
<dbReference type="Pfam" id="PF18922">
    <property type="entry name" value="DUF5672"/>
    <property type="match status" value="1"/>
</dbReference>
<evidence type="ECO:0000313" key="2">
    <source>
        <dbReference type="EMBL" id="QEC76385.1"/>
    </source>
</evidence>
<sequence length="269" mass="31523">MIATQKVVVIVPIYKNELSALEKVALAQMQRVLAAYPRIVVKPESLVLSDEIASFNFTGEESFEDHFFKGIEGYNALMLSDIFYGRFLGYEFMLIHQLDAFVFTDELALWCNQPYDYIGAPWIPPGKYPDIVKAIKSKIQFYYHARYNVQKNGVPSPMQYEYKVGNGGLSLRRVNKFHELSISMRHKMDIYLTRHEHEFNEDIFWSIEVNRKRKLLKIPSWKAALKFSIEQPPARCIELNNNQLPFGCHAWDLYPDFWRPIFKTCGYQI</sequence>
<evidence type="ECO:0000313" key="3">
    <source>
        <dbReference type="Proteomes" id="UP000321362"/>
    </source>
</evidence>
<dbReference type="OrthoDB" id="7391526at2"/>
<protein>
    <recommendedName>
        <fullName evidence="1">DUF5672 domain-containing protein</fullName>
    </recommendedName>
</protein>
<feature type="domain" description="DUF5672" evidence="1">
    <location>
        <begin position="61"/>
        <end position="249"/>
    </location>
</feature>
<dbReference type="AlphaFoldDB" id="A0A5B8W0G9"/>
<reference evidence="2 3" key="1">
    <citation type="journal article" date="2013" name="J. Microbiol.">
        <title>Mucilaginibacter ginsenosidivorax sp. nov., with ginsenoside converting activity isolated from sediment.</title>
        <authorList>
            <person name="Kim J.K."/>
            <person name="Choi T.E."/>
            <person name="Liu Q.M."/>
            <person name="Park H.Y."/>
            <person name="Yi T.H."/>
            <person name="Yoon M.H."/>
            <person name="Kim S.C."/>
            <person name="Im W.T."/>
        </authorList>
    </citation>
    <scope>NUCLEOTIDE SEQUENCE [LARGE SCALE GENOMIC DNA]</scope>
    <source>
        <strain evidence="2 3">KHI28</strain>
    </source>
</reference>
<dbReference type="EMBL" id="CP042437">
    <property type="protein sequence ID" value="QEC76385.1"/>
    <property type="molecule type" value="Genomic_DNA"/>
</dbReference>
<accession>A0A5B8W0G9</accession>
<gene>
    <name evidence="2" type="ORF">FSB76_10660</name>
</gene>
<dbReference type="RefSeq" id="WP_147053560.1">
    <property type="nucleotide sequence ID" value="NZ_CP042437.1"/>
</dbReference>
<dbReference type="Proteomes" id="UP000321362">
    <property type="component" value="Chromosome"/>
</dbReference>
<dbReference type="InterPro" id="IPR043729">
    <property type="entry name" value="DUF5672"/>
</dbReference>
<dbReference type="KEGG" id="mgk:FSB76_10660"/>
<proteinExistence type="predicted"/>
<evidence type="ECO:0000259" key="1">
    <source>
        <dbReference type="Pfam" id="PF18922"/>
    </source>
</evidence>
<keyword evidence="3" id="KW-1185">Reference proteome</keyword>
<name>A0A5B8W0G9_9SPHI</name>